<dbReference type="Proteomes" id="UP000284706">
    <property type="component" value="Unassembled WGS sequence"/>
</dbReference>
<evidence type="ECO:0000259" key="3">
    <source>
        <dbReference type="PROSITE" id="PS51462"/>
    </source>
</evidence>
<dbReference type="InParanoid" id="A0A409XZL4"/>
<dbReference type="GO" id="GO:0004081">
    <property type="term" value="F:bis(5'-nucleosyl)-tetraphosphatase (asymmetrical) activity"/>
    <property type="evidence" value="ECO:0007669"/>
    <property type="project" value="TreeGrafter"/>
</dbReference>
<gene>
    <name evidence="4" type="ORF">CVT26_005591</name>
</gene>
<evidence type="ECO:0000256" key="2">
    <source>
        <dbReference type="RuleBase" id="RU003476"/>
    </source>
</evidence>
<protein>
    <recommendedName>
        <fullName evidence="3">Nudix hydrolase domain-containing protein</fullName>
    </recommendedName>
</protein>
<evidence type="ECO:0000313" key="5">
    <source>
        <dbReference type="Proteomes" id="UP000284706"/>
    </source>
</evidence>
<organism evidence="4 5">
    <name type="scientific">Gymnopilus dilepis</name>
    <dbReference type="NCBI Taxonomy" id="231916"/>
    <lineage>
        <taxon>Eukaryota</taxon>
        <taxon>Fungi</taxon>
        <taxon>Dikarya</taxon>
        <taxon>Basidiomycota</taxon>
        <taxon>Agaricomycotina</taxon>
        <taxon>Agaricomycetes</taxon>
        <taxon>Agaricomycetidae</taxon>
        <taxon>Agaricales</taxon>
        <taxon>Agaricineae</taxon>
        <taxon>Hymenogastraceae</taxon>
        <taxon>Gymnopilus</taxon>
    </lineage>
</organism>
<dbReference type="Gene3D" id="3.90.79.10">
    <property type="entry name" value="Nucleoside Triphosphate Pyrophosphohydrolase"/>
    <property type="match status" value="1"/>
</dbReference>
<dbReference type="PROSITE" id="PS00893">
    <property type="entry name" value="NUDIX_BOX"/>
    <property type="match status" value="1"/>
</dbReference>
<name>A0A409XZL4_9AGAR</name>
<dbReference type="GO" id="GO:0006167">
    <property type="term" value="P:AMP biosynthetic process"/>
    <property type="evidence" value="ECO:0007669"/>
    <property type="project" value="TreeGrafter"/>
</dbReference>
<accession>A0A409XZL4</accession>
<sequence>MAASNYPTQQFLAGKFVISAGSVLFRRNSANQSLEICILHHPPRNEWLLPKGRKDQGETIEQAAVRETYEETGYPCTLWPQSMPTRAPAPGVSDVHHSHVVDGLVEPIAVTMRELRQSKTKIIFWYISTVEEGVEKVDGSQMANEHYESVFLDAAAAVQRLTFQLDRDIVNQAIDIVMGRVEKSPSRERPVGDPTVEL</sequence>
<dbReference type="OrthoDB" id="10259236at2759"/>
<dbReference type="AlphaFoldDB" id="A0A409XZL4"/>
<reference evidence="4 5" key="1">
    <citation type="journal article" date="2018" name="Evol. Lett.">
        <title>Horizontal gene cluster transfer increased hallucinogenic mushroom diversity.</title>
        <authorList>
            <person name="Reynolds H.T."/>
            <person name="Vijayakumar V."/>
            <person name="Gluck-Thaler E."/>
            <person name="Korotkin H.B."/>
            <person name="Matheny P.B."/>
            <person name="Slot J.C."/>
        </authorList>
    </citation>
    <scope>NUCLEOTIDE SEQUENCE [LARGE SCALE GENOMIC DNA]</scope>
    <source>
        <strain evidence="4 5">SRW20</strain>
    </source>
</reference>
<dbReference type="InterPro" id="IPR015797">
    <property type="entry name" value="NUDIX_hydrolase-like_dom_sf"/>
</dbReference>
<dbReference type="PANTHER" id="PTHR21340:SF0">
    <property type="entry name" value="BIS(5'-NUCLEOSYL)-TETRAPHOSPHATASE [ASYMMETRICAL]"/>
    <property type="match status" value="1"/>
</dbReference>
<dbReference type="SUPFAM" id="SSF55811">
    <property type="entry name" value="Nudix"/>
    <property type="match status" value="1"/>
</dbReference>
<dbReference type="InterPro" id="IPR000086">
    <property type="entry name" value="NUDIX_hydrolase_dom"/>
</dbReference>
<dbReference type="EMBL" id="NHYE01001387">
    <property type="protein sequence ID" value="PPQ96220.1"/>
    <property type="molecule type" value="Genomic_DNA"/>
</dbReference>
<evidence type="ECO:0000313" key="4">
    <source>
        <dbReference type="EMBL" id="PPQ96220.1"/>
    </source>
</evidence>
<comment type="caution">
    <text evidence="4">The sequence shown here is derived from an EMBL/GenBank/DDBJ whole genome shotgun (WGS) entry which is preliminary data.</text>
</comment>
<dbReference type="InterPro" id="IPR020084">
    <property type="entry name" value="NUDIX_hydrolase_CS"/>
</dbReference>
<dbReference type="GO" id="GO:0006754">
    <property type="term" value="P:ATP biosynthetic process"/>
    <property type="evidence" value="ECO:0007669"/>
    <property type="project" value="TreeGrafter"/>
</dbReference>
<dbReference type="InterPro" id="IPR020476">
    <property type="entry name" value="Nudix_hydrolase"/>
</dbReference>
<keyword evidence="1 2" id="KW-0378">Hydrolase</keyword>
<dbReference type="PROSITE" id="PS51462">
    <property type="entry name" value="NUDIX"/>
    <property type="match status" value="1"/>
</dbReference>
<keyword evidence="5" id="KW-1185">Reference proteome</keyword>
<dbReference type="PANTHER" id="PTHR21340">
    <property type="entry name" value="DIADENOSINE 5,5-P1,P4-TETRAPHOSPHATE PYROPHOSPHOHYDROLASE MUTT"/>
    <property type="match status" value="1"/>
</dbReference>
<feature type="domain" description="Nudix hydrolase" evidence="3">
    <location>
        <begin position="15"/>
        <end position="175"/>
    </location>
</feature>
<dbReference type="InterPro" id="IPR051325">
    <property type="entry name" value="Nudix_hydrolase_domain"/>
</dbReference>
<comment type="similarity">
    <text evidence="2">Belongs to the Nudix hydrolase family.</text>
</comment>
<proteinExistence type="inferred from homology"/>
<dbReference type="PRINTS" id="PR00502">
    <property type="entry name" value="NUDIXFAMILY"/>
</dbReference>
<dbReference type="Pfam" id="PF00293">
    <property type="entry name" value="NUDIX"/>
    <property type="match status" value="1"/>
</dbReference>
<evidence type="ECO:0000256" key="1">
    <source>
        <dbReference type="ARBA" id="ARBA00022801"/>
    </source>
</evidence>